<dbReference type="OrthoDB" id="2349068at2759"/>
<keyword evidence="5" id="KW-1185">Reference proteome</keyword>
<proteinExistence type="predicted"/>
<dbReference type="InParanoid" id="A0A0C3D2M3"/>
<evidence type="ECO:0000256" key="1">
    <source>
        <dbReference type="ARBA" id="ARBA00022630"/>
    </source>
</evidence>
<dbReference type="STRING" id="913774.A0A0C3D2M3"/>
<keyword evidence="3" id="KW-0560">Oxidoreductase</keyword>
<name>A0A0C3D2M3_OIDMZ</name>
<accession>A0A0C3D2M3</accession>
<dbReference type="AlphaFoldDB" id="A0A0C3D2M3"/>
<dbReference type="EMBL" id="KN832885">
    <property type="protein sequence ID" value="KIM96147.1"/>
    <property type="molecule type" value="Genomic_DNA"/>
</dbReference>
<sequence length="362" mass="38081">MATRSLTLARNLASAYPWVAAPFIIGAPMRVMAGPELAVAVSAAGGLGFIGPGNKTSETATALERARELLAMSEIPTSLQAALKSESQVLPIGVGFQTWTDDMKTAVSAIKAHKPCAAWLFAPRNGQEEFDSWAQHIREISPKTQIWIQVGTLREALLAVKSKSPPDVLVVQGAEAGGHGRATDGIGIITLLPEVADAAQSHDIPLVAAGGILDGRAAAAALCLGASGIVMGTRFLASTEARISKGYQNEVLRATDGGVSTTRTTLYNRLRGTVGWPEDFSPRTIINKSYQEQKAGVPFDKLKVLHDDALKSGDAGWGPEGRLATYAGAGVGLIHDVKDARDIVTGVRDGAVNILRDLYPKA</sequence>
<protein>
    <submittedName>
        <fullName evidence="4">Uncharacterized protein</fullName>
    </submittedName>
</protein>
<dbReference type="InterPro" id="IPR004136">
    <property type="entry name" value="NMO"/>
</dbReference>
<organism evidence="4 5">
    <name type="scientific">Oidiodendron maius (strain Zn)</name>
    <dbReference type="NCBI Taxonomy" id="913774"/>
    <lineage>
        <taxon>Eukaryota</taxon>
        <taxon>Fungi</taxon>
        <taxon>Dikarya</taxon>
        <taxon>Ascomycota</taxon>
        <taxon>Pezizomycotina</taxon>
        <taxon>Leotiomycetes</taxon>
        <taxon>Leotiomycetes incertae sedis</taxon>
        <taxon>Myxotrichaceae</taxon>
        <taxon>Oidiodendron</taxon>
    </lineage>
</organism>
<reference evidence="5" key="2">
    <citation type="submission" date="2015-01" db="EMBL/GenBank/DDBJ databases">
        <title>Evolutionary Origins and Diversification of the Mycorrhizal Mutualists.</title>
        <authorList>
            <consortium name="DOE Joint Genome Institute"/>
            <consortium name="Mycorrhizal Genomics Consortium"/>
            <person name="Kohler A."/>
            <person name="Kuo A."/>
            <person name="Nagy L.G."/>
            <person name="Floudas D."/>
            <person name="Copeland A."/>
            <person name="Barry K.W."/>
            <person name="Cichocki N."/>
            <person name="Veneault-Fourrey C."/>
            <person name="LaButti K."/>
            <person name="Lindquist E.A."/>
            <person name="Lipzen A."/>
            <person name="Lundell T."/>
            <person name="Morin E."/>
            <person name="Murat C."/>
            <person name="Riley R."/>
            <person name="Ohm R."/>
            <person name="Sun H."/>
            <person name="Tunlid A."/>
            <person name="Henrissat B."/>
            <person name="Grigoriev I.V."/>
            <person name="Hibbett D.S."/>
            <person name="Martin F."/>
        </authorList>
    </citation>
    <scope>NUCLEOTIDE SEQUENCE [LARGE SCALE GENOMIC DNA]</scope>
    <source>
        <strain evidence="5">Zn</strain>
    </source>
</reference>
<dbReference type="GO" id="GO:0018580">
    <property type="term" value="F:nitronate monooxygenase activity"/>
    <property type="evidence" value="ECO:0007669"/>
    <property type="project" value="InterPro"/>
</dbReference>
<dbReference type="SUPFAM" id="SSF51412">
    <property type="entry name" value="Inosine monophosphate dehydrogenase (IMPDH)"/>
    <property type="match status" value="1"/>
</dbReference>
<gene>
    <name evidence="4" type="ORF">OIDMADRAFT_183561</name>
</gene>
<keyword evidence="2" id="KW-0288">FMN</keyword>
<dbReference type="InterPro" id="IPR013785">
    <property type="entry name" value="Aldolase_TIM"/>
</dbReference>
<dbReference type="HOGENOM" id="CLU_038732_9_0_1"/>
<dbReference type="Pfam" id="PF03060">
    <property type="entry name" value="NMO"/>
    <property type="match status" value="1"/>
</dbReference>
<evidence type="ECO:0000313" key="4">
    <source>
        <dbReference type="EMBL" id="KIM96147.1"/>
    </source>
</evidence>
<dbReference type="CDD" id="cd04730">
    <property type="entry name" value="NPD_like"/>
    <property type="match status" value="1"/>
</dbReference>
<reference evidence="4 5" key="1">
    <citation type="submission" date="2014-04" db="EMBL/GenBank/DDBJ databases">
        <authorList>
            <consortium name="DOE Joint Genome Institute"/>
            <person name="Kuo A."/>
            <person name="Martino E."/>
            <person name="Perotto S."/>
            <person name="Kohler A."/>
            <person name="Nagy L.G."/>
            <person name="Floudas D."/>
            <person name="Copeland A."/>
            <person name="Barry K.W."/>
            <person name="Cichocki N."/>
            <person name="Veneault-Fourrey C."/>
            <person name="LaButti K."/>
            <person name="Lindquist E.A."/>
            <person name="Lipzen A."/>
            <person name="Lundell T."/>
            <person name="Morin E."/>
            <person name="Murat C."/>
            <person name="Sun H."/>
            <person name="Tunlid A."/>
            <person name="Henrissat B."/>
            <person name="Grigoriev I.V."/>
            <person name="Hibbett D.S."/>
            <person name="Martin F."/>
            <person name="Nordberg H.P."/>
            <person name="Cantor M.N."/>
            <person name="Hua S.X."/>
        </authorList>
    </citation>
    <scope>NUCLEOTIDE SEQUENCE [LARGE SCALE GENOMIC DNA]</scope>
    <source>
        <strain evidence="4 5">Zn</strain>
    </source>
</reference>
<evidence type="ECO:0000256" key="2">
    <source>
        <dbReference type="ARBA" id="ARBA00022643"/>
    </source>
</evidence>
<evidence type="ECO:0000313" key="5">
    <source>
        <dbReference type="Proteomes" id="UP000054321"/>
    </source>
</evidence>
<dbReference type="PANTHER" id="PTHR32332:SF34">
    <property type="entry name" value="2-NITROPROPANE DIOXYGENASE FAMILY, PUTATIVE-RELATED"/>
    <property type="match status" value="1"/>
</dbReference>
<dbReference type="Gene3D" id="3.20.20.70">
    <property type="entry name" value="Aldolase class I"/>
    <property type="match status" value="1"/>
</dbReference>
<evidence type="ECO:0000256" key="3">
    <source>
        <dbReference type="ARBA" id="ARBA00023002"/>
    </source>
</evidence>
<dbReference type="Proteomes" id="UP000054321">
    <property type="component" value="Unassembled WGS sequence"/>
</dbReference>
<keyword evidence="1" id="KW-0285">Flavoprotein</keyword>
<dbReference type="PANTHER" id="PTHR32332">
    <property type="entry name" value="2-NITROPROPANE DIOXYGENASE"/>
    <property type="match status" value="1"/>
</dbReference>